<dbReference type="AlphaFoldDB" id="A0A0F0I806"/>
<comment type="similarity">
    <text evidence="1">Belongs to the tyrosinase family.</text>
</comment>
<evidence type="ECO:0000259" key="11">
    <source>
        <dbReference type="PROSITE" id="PS00498"/>
    </source>
</evidence>
<name>A0A0F0I806_ASPPU</name>
<feature type="transmembrane region" description="Helical" evidence="9">
    <location>
        <begin position="515"/>
        <end position="538"/>
    </location>
</feature>
<evidence type="ECO:0000256" key="2">
    <source>
        <dbReference type="ARBA" id="ARBA00011906"/>
    </source>
</evidence>
<dbReference type="PANTHER" id="PTHR11474:SF76">
    <property type="entry name" value="SHKT DOMAIN-CONTAINING PROTEIN"/>
    <property type="match status" value="1"/>
</dbReference>
<dbReference type="GO" id="GO:0004503">
    <property type="term" value="F:tyrosinase activity"/>
    <property type="evidence" value="ECO:0007669"/>
    <property type="project" value="UniProtKB-EC"/>
</dbReference>
<feature type="domain" description="Tyrosinase copper-binding" evidence="10">
    <location>
        <begin position="83"/>
        <end position="101"/>
    </location>
</feature>
<evidence type="ECO:0000313" key="12">
    <source>
        <dbReference type="EMBL" id="KJK63860.1"/>
    </source>
</evidence>
<dbReference type="PANTHER" id="PTHR11474">
    <property type="entry name" value="TYROSINASE FAMILY MEMBER"/>
    <property type="match status" value="1"/>
</dbReference>
<dbReference type="Pfam" id="PF00264">
    <property type="entry name" value="Tyrosinase"/>
    <property type="match status" value="1"/>
</dbReference>
<sequence>MASVEPIKTFEIRQKGTVETKAERKSIRDLNDEELDKLIEAWRWIQDPARTGEDSFFYLAGLHGEPFRGAGYNDSHWWGGYCHHGNILFPTWHRAYLMAVEKALRKACPDVSLPYWDESDDETAKNGIPWIFTQKEYKGKPNPLYSYTFSERIVDRLAKFPDADYSKPQGYKTCRYPYSGLCGQDDIAIAQQHNNFLDANFDQEQITGLLNSNVTSWLNLGQFTDIEGKQVKADTRWKIRQCLLTEEYTVFSNTTSAQRWNDEQFHPLESGGKETEAKATSLAVPLESPHNDMHLAIGGVQIPGFNVDQYAGANGDMGENDTASFDPIFYFHHCFIDYLFWTWQTMHKKTEASQITILPEYPGTNSVDSQGPTPGISGNTWLTLDTPLDPFRENGDKVTSNKLLTLKDLPYTYKAPTSGTGSVFNDVPRLNYPLSPPILRVSGINRASIAGSFALAISQTDHTGKAQVKGRMHDDRPSPATISPASTSSPENHSMDSDDQPNRPKSSVPLKRSVYVVYLTLLYGAAALYAWAIICILVHRPIGGNGYGNDASDSMLTHPGDGTTMSEDLDASFAKSERHLRAARIIQSLVSVLTIPLTSAVCSQAAVVYLQQKRGDSYPTLRQSIALADKGWTDIGTLTNLVFGSWKKYKSGLLLFAIFLHLLGAAISPMQQIFLSFQTIKRTTGLPVDLAYITDFTDLFPASGGSGADDGLDATRLRLTLASTVNTDIQPRLWSSRTGTVSRDDKTGDMSYSPFQTKSQNTLANITTIADPFWAELPSGTSTGLVRQFAPRINSTTTWENNSAAILPEDCNSDSDAFYLRYEYNSSFSYTVEICMPGNMSQSPWKNQRSRQDISEELYFKMNFSEGFEPQVTSGQYSTKLTLHTTTGYFELPNYENGQVPGPLIENSPFGNSSQKLAARDLDSYTAWNILNATSNVRNVQNKGPLLNIAMALFGEGSFADVQHTALAAYANSGIIYSSCIDLVPFITLLDETYHESPTFYPCLTGTYLESNARLSHDSNATLHADVAMYFLLFSGVSSGPSSERTLDSFAMLRIGASISERTPLLATQHVEGIKSLDETPGWMGNASEGEVGVFCLGGERPLAKTRFYAGYNTDYVAQTTGTSKPPGAIKRGGYSLV</sequence>
<comment type="catalytic activity">
    <reaction evidence="6">
        <text>2 L-dopa + O2 = 2 L-dopaquinone + 2 H2O</text>
        <dbReference type="Rhea" id="RHEA:34287"/>
        <dbReference type="ChEBI" id="CHEBI:15377"/>
        <dbReference type="ChEBI" id="CHEBI:15379"/>
        <dbReference type="ChEBI" id="CHEBI:57504"/>
        <dbReference type="ChEBI" id="CHEBI:57924"/>
        <dbReference type="EC" id="1.14.18.1"/>
    </reaction>
</comment>
<feature type="compositionally biased region" description="Basic and acidic residues" evidence="8">
    <location>
        <begin position="493"/>
        <end position="502"/>
    </location>
</feature>
<evidence type="ECO:0000256" key="8">
    <source>
        <dbReference type="SAM" id="MobiDB-lite"/>
    </source>
</evidence>
<keyword evidence="3" id="KW-0479">Metal-binding</keyword>
<evidence type="ECO:0000256" key="3">
    <source>
        <dbReference type="ARBA" id="ARBA00022723"/>
    </source>
</evidence>
<comment type="caution">
    <text evidence="12">The sequence shown here is derived from an EMBL/GenBank/DDBJ whole genome shotgun (WGS) entry which is preliminary data.</text>
</comment>
<dbReference type="InterPro" id="IPR050316">
    <property type="entry name" value="Tyrosinase/Hemocyanin"/>
</dbReference>
<reference evidence="12 13" key="1">
    <citation type="submission" date="2015-02" db="EMBL/GenBank/DDBJ databases">
        <title>Draft genome sequence of Aspergillus parasiticus SU-1.</title>
        <authorList>
            <person name="Yu J."/>
            <person name="Fedorova N."/>
            <person name="Yin Y."/>
            <person name="Losada L."/>
            <person name="Zafar N."/>
            <person name="Taujale R."/>
            <person name="Ehrlich K.C."/>
            <person name="Bhatnagar D."/>
            <person name="Cleveland T.E."/>
            <person name="Bennett J.W."/>
            <person name="Nierman W.C."/>
        </authorList>
    </citation>
    <scope>NUCLEOTIDE SEQUENCE [LARGE SCALE GENOMIC DNA]</scope>
    <source>
        <strain evidence="13">ATCC 56775 / NRRL 5862 / SRRC 143 / SU-1</strain>
    </source>
</reference>
<dbReference type="OrthoDB" id="5381672at2759"/>
<dbReference type="EMBL" id="JZEE01000540">
    <property type="protein sequence ID" value="KJK63860.1"/>
    <property type="molecule type" value="Genomic_DNA"/>
</dbReference>
<evidence type="ECO:0000256" key="6">
    <source>
        <dbReference type="ARBA" id="ARBA00048233"/>
    </source>
</evidence>
<keyword evidence="4" id="KW-0186">Copper</keyword>
<evidence type="ECO:0000256" key="9">
    <source>
        <dbReference type="SAM" id="Phobius"/>
    </source>
</evidence>
<accession>A0A0F0I806</accession>
<dbReference type="Gene3D" id="1.10.1280.10">
    <property type="entry name" value="Di-copper center containing domain from catechol oxidase"/>
    <property type="match status" value="1"/>
</dbReference>
<feature type="transmembrane region" description="Helical" evidence="9">
    <location>
        <begin position="653"/>
        <end position="674"/>
    </location>
</feature>
<feature type="compositionally biased region" description="Low complexity" evidence="8">
    <location>
        <begin position="478"/>
        <end position="490"/>
    </location>
</feature>
<dbReference type="PROSITE" id="PS00497">
    <property type="entry name" value="TYROSINASE_1"/>
    <property type="match status" value="1"/>
</dbReference>
<protein>
    <recommendedName>
        <fullName evidence="2">tyrosinase</fullName>
        <ecNumber evidence="2">1.14.18.1</ecNumber>
    </recommendedName>
</protein>
<keyword evidence="9" id="KW-0472">Membrane</keyword>
<feature type="region of interest" description="Disordered" evidence="8">
    <location>
        <begin position="464"/>
        <end position="506"/>
    </location>
</feature>
<dbReference type="Proteomes" id="UP000033540">
    <property type="component" value="Unassembled WGS sequence"/>
</dbReference>
<evidence type="ECO:0000256" key="1">
    <source>
        <dbReference type="ARBA" id="ARBA00009928"/>
    </source>
</evidence>
<gene>
    <name evidence="12" type="ORF">P875_00064663</name>
</gene>
<evidence type="ECO:0000256" key="4">
    <source>
        <dbReference type="ARBA" id="ARBA00023008"/>
    </source>
</evidence>
<dbReference type="InterPro" id="IPR002227">
    <property type="entry name" value="Tyrosinase_Cu-bd"/>
</dbReference>
<evidence type="ECO:0000256" key="5">
    <source>
        <dbReference type="ARBA" id="ARBA00023101"/>
    </source>
</evidence>
<proteinExistence type="inferred from homology"/>
<keyword evidence="9" id="KW-1133">Transmembrane helix</keyword>
<dbReference type="EC" id="1.14.18.1" evidence="2"/>
<evidence type="ECO:0000256" key="7">
    <source>
        <dbReference type="ARBA" id="ARBA00048881"/>
    </source>
</evidence>
<dbReference type="SUPFAM" id="SSF48056">
    <property type="entry name" value="Di-copper centre-containing domain"/>
    <property type="match status" value="1"/>
</dbReference>
<dbReference type="GO" id="GO:0042438">
    <property type="term" value="P:melanin biosynthetic process"/>
    <property type="evidence" value="ECO:0007669"/>
    <property type="project" value="UniProtKB-KW"/>
</dbReference>
<keyword evidence="9" id="KW-0812">Transmembrane</keyword>
<feature type="domain" description="Tyrosinase copper-binding" evidence="11">
    <location>
        <begin position="326"/>
        <end position="337"/>
    </location>
</feature>
<dbReference type="InterPro" id="IPR008922">
    <property type="entry name" value="Di-copper_centre_dom_sf"/>
</dbReference>
<dbReference type="PROSITE" id="PS00498">
    <property type="entry name" value="TYROSINASE_2"/>
    <property type="match status" value="1"/>
</dbReference>
<comment type="catalytic activity">
    <reaction evidence="7">
        <text>L-tyrosine + O2 = L-dopaquinone + H2O</text>
        <dbReference type="Rhea" id="RHEA:18117"/>
        <dbReference type="ChEBI" id="CHEBI:15377"/>
        <dbReference type="ChEBI" id="CHEBI:15379"/>
        <dbReference type="ChEBI" id="CHEBI:57924"/>
        <dbReference type="ChEBI" id="CHEBI:58315"/>
        <dbReference type="EC" id="1.14.18.1"/>
    </reaction>
</comment>
<dbReference type="PRINTS" id="PR00092">
    <property type="entry name" value="TYROSINASE"/>
</dbReference>
<dbReference type="STRING" id="1403190.A0A0F0I806"/>
<evidence type="ECO:0000259" key="10">
    <source>
        <dbReference type="PROSITE" id="PS00497"/>
    </source>
</evidence>
<evidence type="ECO:0000313" key="13">
    <source>
        <dbReference type="Proteomes" id="UP000033540"/>
    </source>
</evidence>
<organism evidence="12 13">
    <name type="scientific">Aspergillus parasiticus (strain ATCC 56775 / NRRL 5862 / SRRC 143 / SU-1)</name>
    <dbReference type="NCBI Taxonomy" id="1403190"/>
    <lineage>
        <taxon>Eukaryota</taxon>
        <taxon>Fungi</taxon>
        <taxon>Dikarya</taxon>
        <taxon>Ascomycota</taxon>
        <taxon>Pezizomycotina</taxon>
        <taxon>Eurotiomycetes</taxon>
        <taxon>Eurotiomycetidae</taxon>
        <taxon>Eurotiales</taxon>
        <taxon>Aspergillaceae</taxon>
        <taxon>Aspergillus</taxon>
        <taxon>Aspergillus subgen. Circumdati</taxon>
    </lineage>
</organism>
<dbReference type="GO" id="GO:0046872">
    <property type="term" value="F:metal ion binding"/>
    <property type="evidence" value="ECO:0007669"/>
    <property type="project" value="UniProtKB-KW"/>
</dbReference>
<keyword evidence="5" id="KW-0470">Melanin biosynthesis</keyword>